<dbReference type="AlphaFoldDB" id="A0A384K763"/>
<dbReference type="VEuPathDB" id="FungiDB:Bcin16g02620"/>
<evidence type="ECO:0008006" key="3">
    <source>
        <dbReference type="Google" id="ProtNLM"/>
    </source>
</evidence>
<reference evidence="1 2" key="1">
    <citation type="journal article" date="2011" name="PLoS Genet.">
        <title>Genomic analysis of the necrotrophic fungal pathogens Sclerotinia sclerotiorum and Botrytis cinerea.</title>
        <authorList>
            <person name="Amselem J."/>
            <person name="Cuomo C.A."/>
            <person name="van Kan J.A."/>
            <person name="Viaud M."/>
            <person name="Benito E.P."/>
            <person name="Couloux A."/>
            <person name="Coutinho P.M."/>
            <person name="de Vries R.P."/>
            <person name="Dyer P.S."/>
            <person name="Fillinger S."/>
            <person name="Fournier E."/>
            <person name="Gout L."/>
            <person name="Hahn M."/>
            <person name="Kohn L."/>
            <person name="Lapalu N."/>
            <person name="Plummer K.M."/>
            <person name="Pradier J.M."/>
            <person name="Quevillon E."/>
            <person name="Sharon A."/>
            <person name="Simon A."/>
            <person name="ten Have A."/>
            <person name="Tudzynski B."/>
            <person name="Tudzynski P."/>
            <person name="Wincker P."/>
            <person name="Andrew M."/>
            <person name="Anthouard V."/>
            <person name="Beever R.E."/>
            <person name="Beffa R."/>
            <person name="Benoit I."/>
            <person name="Bouzid O."/>
            <person name="Brault B."/>
            <person name="Chen Z."/>
            <person name="Choquer M."/>
            <person name="Collemare J."/>
            <person name="Cotton P."/>
            <person name="Danchin E.G."/>
            <person name="Da Silva C."/>
            <person name="Gautier A."/>
            <person name="Giraud C."/>
            <person name="Giraud T."/>
            <person name="Gonzalez C."/>
            <person name="Grossetete S."/>
            <person name="Guldener U."/>
            <person name="Henrissat B."/>
            <person name="Howlett B.J."/>
            <person name="Kodira C."/>
            <person name="Kretschmer M."/>
            <person name="Lappartient A."/>
            <person name="Leroch M."/>
            <person name="Levis C."/>
            <person name="Mauceli E."/>
            <person name="Neuveglise C."/>
            <person name="Oeser B."/>
            <person name="Pearson M."/>
            <person name="Poulain J."/>
            <person name="Poussereau N."/>
            <person name="Quesneville H."/>
            <person name="Rascle C."/>
            <person name="Schumacher J."/>
            <person name="Segurens B."/>
            <person name="Sexton A."/>
            <person name="Silva E."/>
            <person name="Sirven C."/>
            <person name="Soanes D.M."/>
            <person name="Talbot N.J."/>
            <person name="Templeton M."/>
            <person name="Yandava C."/>
            <person name="Yarden O."/>
            <person name="Zeng Q."/>
            <person name="Rollins J.A."/>
            <person name="Lebrun M.H."/>
            <person name="Dickman M."/>
        </authorList>
    </citation>
    <scope>NUCLEOTIDE SEQUENCE [LARGE SCALE GENOMIC DNA]</scope>
    <source>
        <strain evidence="1 2">B05.10</strain>
    </source>
</reference>
<dbReference type="OrthoDB" id="3533617at2759"/>
<evidence type="ECO:0000313" key="1">
    <source>
        <dbReference type="EMBL" id="ATZ58494.1"/>
    </source>
</evidence>
<organism evidence="1 2">
    <name type="scientific">Botryotinia fuckeliana (strain B05.10)</name>
    <name type="common">Noble rot fungus</name>
    <name type="synonym">Botrytis cinerea</name>
    <dbReference type="NCBI Taxonomy" id="332648"/>
    <lineage>
        <taxon>Eukaryota</taxon>
        <taxon>Fungi</taxon>
        <taxon>Dikarya</taxon>
        <taxon>Ascomycota</taxon>
        <taxon>Pezizomycotina</taxon>
        <taxon>Leotiomycetes</taxon>
        <taxon>Helotiales</taxon>
        <taxon>Sclerotiniaceae</taxon>
        <taxon>Botrytis</taxon>
    </lineage>
</organism>
<proteinExistence type="predicted"/>
<dbReference type="SUPFAM" id="SSF52047">
    <property type="entry name" value="RNI-like"/>
    <property type="match status" value="1"/>
</dbReference>
<dbReference type="EMBL" id="CP009820">
    <property type="protein sequence ID" value="ATZ58494.1"/>
    <property type="molecule type" value="Genomic_DNA"/>
</dbReference>
<keyword evidence="2" id="KW-1185">Reference proteome</keyword>
<gene>
    <name evidence="1" type="ORF">BCIN_16g02620</name>
</gene>
<dbReference type="GeneID" id="5431030"/>
<evidence type="ECO:0000313" key="2">
    <source>
        <dbReference type="Proteomes" id="UP000001798"/>
    </source>
</evidence>
<dbReference type="Proteomes" id="UP000001798">
    <property type="component" value="Chromosome 16"/>
</dbReference>
<dbReference type="Gene3D" id="3.80.10.10">
    <property type="entry name" value="Ribonuclease Inhibitor"/>
    <property type="match status" value="1"/>
</dbReference>
<sequence>MSGSTSTASDSPQEYFPGRGISTETAHLIMSFVDQATLPAARLVSRSWEPLMLEFLFEERGFSMSPFKNDMKRLEEVTQTVAMPSIHHVDIGLGIVDSRRLGLNILRNASSVLLSKMSKDEKKRWLRDQLLVASDRYLHYGRGEAFARLLQPLENLSSISISNVEIQSSGNSYVRHEELLDDPEMDMEIYTPEQWATLPPIKFQGVLDILTRMSLRGSISLKHLKIESLPIYTFMTWDSEMGVGTDVSARFVKAFSHLDSLSLGLSCCVPNGLLSLDPEPSCFHHQATSSIAQWNVLAMITMCKVVSSMKNLRHLDLNWQLSPLDEEHGCIPKMNSKNLREMWNELFLKTTFPNLETLRLSWFCMEKIALYKFLFRHKSTLKYIDFGNHAFDKDDMSCSFKEFFEGLGNRFELQKLECRDVYSISASMRKKEGRDRMDKERARK</sequence>
<dbReference type="RefSeq" id="XP_001550534.1">
    <property type="nucleotide sequence ID" value="XM_001550484.2"/>
</dbReference>
<dbReference type="InterPro" id="IPR032675">
    <property type="entry name" value="LRR_dom_sf"/>
</dbReference>
<reference evidence="1 2" key="2">
    <citation type="journal article" date="2012" name="Eukaryot. Cell">
        <title>Genome update of Botrytis cinerea strains B05.10 and T4.</title>
        <authorList>
            <person name="Staats M."/>
            <person name="van Kan J.A."/>
        </authorList>
    </citation>
    <scope>NUCLEOTIDE SEQUENCE [LARGE SCALE GENOMIC DNA]</scope>
    <source>
        <strain evidence="1 2">B05.10</strain>
    </source>
</reference>
<accession>A0A384K763</accession>
<name>A0A384K763_BOTFB</name>
<protein>
    <recommendedName>
        <fullName evidence="3">F-box domain-containing protein</fullName>
    </recommendedName>
</protein>
<reference evidence="1 2" key="3">
    <citation type="journal article" date="2017" name="Mol. Plant Pathol.">
        <title>A gapless genome sequence of the fungus Botrytis cinerea.</title>
        <authorList>
            <person name="Van Kan J.A."/>
            <person name="Stassen J.H."/>
            <person name="Mosbach A."/>
            <person name="Van Der Lee T.A."/>
            <person name="Faino L."/>
            <person name="Farmer A.D."/>
            <person name="Papasotiriou D.G."/>
            <person name="Zhou S."/>
            <person name="Seidl M.F."/>
            <person name="Cottam E."/>
            <person name="Edel D."/>
            <person name="Hahn M."/>
            <person name="Schwartz D.C."/>
            <person name="Dietrich R.A."/>
            <person name="Widdison S."/>
            <person name="Scalliet G."/>
        </authorList>
    </citation>
    <scope>NUCLEOTIDE SEQUENCE [LARGE SCALE GENOMIC DNA]</scope>
    <source>
        <strain evidence="1 2">B05.10</strain>
    </source>
</reference>
<dbReference type="KEGG" id="bfu:BCIN_16g02620"/>